<evidence type="ECO:0000256" key="1">
    <source>
        <dbReference type="SAM" id="MobiDB-lite"/>
    </source>
</evidence>
<gene>
    <name evidence="2" type="ORF">B0A48_01022</name>
</gene>
<sequence length="159" mass="17354">MAVSFPWPTREMSGAEVLPIRSMKPQEKQKWLQSVWTKLQAEAGSRSKSSIRPPLIANGTDKPVSASRFEAPRNPSPRPPSSVGLGRSNATQSVRITNRNLELPTRGRNTDGTDGARGRSPSPSGEMSLGRMLTMTRRPPKNMMGDALSLALFRVQEAA</sequence>
<feature type="compositionally biased region" description="Basic and acidic residues" evidence="1">
    <location>
        <begin position="108"/>
        <end position="117"/>
    </location>
</feature>
<dbReference type="InParanoid" id="A0A1V8TS24"/>
<name>A0A1V8TS24_9PEZI</name>
<dbReference type="Proteomes" id="UP000192596">
    <property type="component" value="Unassembled WGS sequence"/>
</dbReference>
<reference evidence="3" key="1">
    <citation type="submission" date="2017-03" db="EMBL/GenBank/DDBJ databases">
        <title>Genomes of endolithic fungi from Antarctica.</title>
        <authorList>
            <person name="Coleine C."/>
            <person name="Masonjones S."/>
            <person name="Stajich J.E."/>
        </authorList>
    </citation>
    <scope>NUCLEOTIDE SEQUENCE [LARGE SCALE GENOMIC DNA]</scope>
    <source>
        <strain evidence="3">CCFEE 5527</strain>
    </source>
</reference>
<feature type="compositionally biased region" description="Polar residues" evidence="1">
    <location>
        <begin position="88"/>
        <end position="100"/>
    </location>
</feature>
<protein>
    <submittedName>
        <fullName evidence="2">Uncharacterized protein</fullName>
    </submittedName>
</protein>
<organism evidence="2 3">
    <name type="scientific">Cryoendolithus antarcticus</name>
    <dbReference type="NCBI Taxonomy" id="1507870"/>
    <lineage>
        <taxon>Eukaryota</taxon>
        <taxon>Fungi</taxon>
        <taxon>Dikarya</taxon>
        <taxon>Ascomycota</taxon>
        <taxon>Pezizomycotina</taxon>
        <taxon>Dothideomycetes</taxon>
        <taxon>Dothideomycetidae</taxon>
        <taxon>Cladosporiales</taxon>
        <taxon>Cladosporiaceae</taxon>
        <taxon>Cryoendolithus</taxon>
    </lineage>
</organism>
<keyword evidence="3" id="KW-1185">Reference proteome</keyword>
<accession>A0A1V8TS24</accession>
<dbReference type="AlphaFoldDB" id="A0A1V8TS24"/>
<evidence type="ECO:0000313" key="3">
    <source>
        <dbReference type="Proteomes" id="UP000192596"/>
    </source>
</evidence>
<dbReference type="EMBL" id="NAJO01000002">
    <property type="protein sequence ID" value="OQO14146.1"/>
    <property type="molecule type" value="Genomic_DNA"/>
</dbReference>
<evidence type="ECO:0000313" key="2">
    <source>
        <dbReference type="EMBL" id="OQO14146.1"/>
    </source>
</evidence>
<comment type="caution">
    <text evidence="2">The sequence shown here is derived from an EMBL/GenBank/DDBJ whole genome shotgun (WGS) entry which is preliminary data.</text>
</comment>
<proteinExistence type="predicted"/>
<feature type="region of interest" description="Disordered" evidence="1">
    <location>
        <begin position="39"/>
        <end position="130"/>
    </location>
</feature>